<feature type="non-terminal residue" evidence="2">
    <location>
        <position position="69"/>
    </location>
</feature>
<protein>
    <submittedName>
        <fullName evidence="2">DUF1800 domain-containing protein</fullName>
    </submittedName>
</protein>
<feature type="compositionally biased region" description="Low complexity" evidence="1">
    <location>
        <begin position="35"/>
        <end position="53"/>
    </location>
</feature>
<reference evidence="2 3" key="1">
    <citation type="submission" date="2019-09" db="EMBL/GenBank/DDBJ databases">
        <title>High taxonomic diversity of Micromonospora strains isolated from Medicago sativa nodules in different geographical locations.</title>
        <authorList>
            <person name="Martinez-Hidalgo P."/>
            <person name="Flores-Felix J.D."/>
            <person name="Velazquez E."/>
            <person name="Brau L."/>
            <person name="Trujillo M.E."/>
            <person name="Martinez-Molina E."/>
        </authorList>
    </citation>
    <scope>NUCLEOTIDE SEQUENCE [LARGE SCALE GENOMIC DNA]</scope>
    <source>
        <strain evidence="2 3">ALFB5</strain>
    </source>
</reference>
<keyword evidence="3" id="KW-1185">Reference proteome</keyword>
<evidence type="ECO:0000256" key="1">
    <source>
        <dbReference type="SAM" id="MobiDB-lite"/>
    </source>
</evidence>
<evidence type="ECO:0000313" key="3">
    <source>
        <dbReference type="Proteomes" id="UP000471364"/>
    </source>
</evidence>
<organism evidence="2 3">
    <name type="scientific">Micromonospora aurantiaca</name>
    <name type="common">nom. illeg.</name>
    <dbReference type="NCBI Taxonomy" id="47850"/>
    <lineage>
        <taxon>Bacteria</taxon>
        <taxon>Bacillati</taxon>
        <taxon>Actinomycetota</taxon>
        <taxon>Actinomycetes</taxon>
        <taxon>Micromonosporales</taxon>
        <taxon>Micromonosporaceae</taxon>
        <taxon>Micromonospora</taxon>
    </lineage>
</organism>
<feature type="region of interest" description="Disordered" evidence="1">
    <location>
        <begin position="1"/>
        <end position="69"/>
    </location>
</feature>
<dbReference type="EMBL" id="WAAR01000307">
    <property type="protein sequence ID" value="KAB1095318.1"/>
    <property type="molecule type" value="Genomic_DNA"/>
</dbReference>
<gene>
    <name evidence="2" type="ORF">F6X54_33395</name>
</gene>
<accession>A0ABQ6U630</accession>
<dbReference type="Proteomes" id="UP000471364">
    <property type="component" value="Unassembled WGS sequence"/>
</dbReference>
<sequence length="69" mass="7368">MADLNVPPRRPRDDRGWDGYQHPHPDGYRDPHAPHPGAHPAQGPQWVGPNGFAPAPPAPAGYPQSGGYG</sequence>
<feature type="compositionally biased region" description="Basic and acidic residues" evidence="1">
    <location>
        <begin position="10"/>
        <end position="33"/>
    </location>
</feature>
<comment type="caution">
    <text evidence="2">The sequence shown here is derived from an EMBL/GenBank/DDBJ whole genome shotgun (WGS) entry which is preliminary data.</text>
</comment>
<evidence type="ECO:0000313" key="2">
    <source>
        <dbReference type="EMBL" id="KAB1095318.1"/>
    </source>
</evidence>
<proteinExistence type="predicted"/>
<name>A0ABQ6U630_9ACTN</name>